<evidence type="ECO:0000313" key="1">
    <source>
        <dbReference type="EMBL" id="RBO79951.1"/>
    </source>
</evidence>
<comment type="caution">
    <text evidence="1">The sequence shown here is derived from an EMBL/GenBank/DDBJ whole genome shotgun (WGS) entry which is preliminary data.</text>
</comment>
<organism evidence="1 2">
    <name type="scientific">Nocardia puris</name>
    <dbReference type="NCBI Taxonomy" id="208602"/>
    <lineage>
        <taxon>Bacteria</taxon>
        <taxon>Bacillati</taxon>
        <taxon>Actinomycetota</taxon>
        <taxon>Actinomycetes</taxon>
        <taxon>Mycobacteriales</taxon>
        <taxon>Nocardiaceae</taxon>
        <taxon>Nocardia</taxon>
    </lineage>
</organism>
<sequence>MLTLCCHASGKGSADSISGVVCRACYRDLHHKHGGSTAEIAVARADLDIVIDPPDPTEPAGG</sequence>
<proteinExistence type="predicted"/>
<gene>
    <name evidence="1" type="ORF">DFR74_12927</name>
</gene>
<keyword evidence="2" id="KW-1185">Reference proteome</keyword>
<dbReference type="STRING" id="1210090.GCA_001613185_06643"/>
<dbReference type="Proteomes" id="UP000252586">
    <property type="component" value="Unassembled WGS sequence"/>
</dbReference>
<dbReference type="AlphaFoldDB" id="A0A366CWU4"/>
<name>A0A366CWU4_9NOCA</name>
<dbReference type="OrthoDB" id="4761892at2"/>
<reference evidence="1 2" key="1">
    <citation type="submission" date="2018-06" db="EMBL/GenBank/DDBJ databases">
        <title>Genomic Encyclopedia of Type Strains, Phase IV (KMG-IV): sequencing the most valuable type-strain genomes for metagenomic binning, comparative biology and taxonomic classification.</title>
        <authorList>
            <person name="Goeker M."/>
        </authorList>
    </citation>
    <scope>NUCLEOTIDE SEQUENCE [LARGE SCALE GENOMIC DNA]</scope>
    <source>
        <strain evidence="1 2">DSM 44599</strain>
    </source>
</reference>
<protein>
    <submittedName>
        <fullName evidence="1">Uncharacterized protein</fullName>
    </submittedName>
</protein>
<evidence type="ECO:0000313" key="2">
    <source>
        <dbReference type="Proteomes" id="UP000252586"/>
    </source>
</evidence>
<dbReference type="EMBL" id="QNRE01000029">
    <property type="protein sequence ID" value="RBO79951.1"/>
    <property type="molecule type" value="Genomic_DNA"/>
</dbReference>
<accession>A0A366CWU4</accession>
<dbReference type="RefSeq" id="WP_067514205.1">
    <property type="nucleotide sequence ID" value="NZ_QNRE01000029.1"/>
</dbReference>